<evidence type="ECO:0000256" key="2">
    <source>
        <dbReference type="ARBA" id="ARBA00021622"/>
    </source>
</evidence>
<dbReference type="PANTHER" id="PTHR30531">
    <property type="entry name" value="FLAGELLAR BIOSYNTHETIC PROTEIN FLHB"/>
    <property type="match status" value="1"/>
</dbReference>
<dbReference type="InterPro" id="IPR006135">
    <property type="entry name" value="T3SS_substrate_exporter"/>
</dbReference>
<evidence type="ECO:0000256" key="1">
    <source>
        <dbReference type="ARBA" id="ARBA00010690"/>
    </source>
</evidence>
<evidence type="ECO:0000256" key="4">
    <source>
        <dbReference type="ARBA" id="ARBA00025078"/>
    </source>
</evidence>
<dbReference type="AlphaFoldDB" id="A0A6L7HYR9"/>
<evidence type="ECO:0000256" key="3">
    <source>
        <dbReference type="ARBA" id="ARBA00023225"/>
    </source>
</evidence>
<dbReference type="GO" id="GO:0005886">
    <property type="term" value="C:plasma membrane"/>
    <property type="evidence" value="ECO:0007669"/>
    <property type="project" value="TreeGrafter"/>
</dbReference>
<keyword evidence="6" id="KW-0282">Flagellum</keyword>
<keyword evidence="3" id="KW-0813">Transport</keyword>
<dbReference type="GO" id="GO:0009306">
    <property type="term" value="P:protein secretion"/>
    <property type="evidence" value="ECO:0007669"/>
    <property type="project" value="InterPro"/>
</dbReference>
<evidence type="ECO:0000313" key="6">
    <source>
        <dbReference type="EMBL" id="MXR69425.1"/>
    </source>
</evidence>
<dbReference type="Gene3D" id="3.40.1690.10">
    <property type="entry name" value="secretion proteins EscU"/>
    <property type="match status" value="1"/>
</dbReference>
<dbReference type="InterPro" id="IPR029025">
    <property type="entry name" value="T3SS_substrate_exporter_C"/>
</dbReference>
<dbReference type="RefSeq" id="WP_160796574.1">
    <property type="nucleotide sequence ID" value="NZ_CANMWR010000010.1"/>
</dbReference>
<comment type="caution">
    <text evidence="6">The sequence shown here is derived from an EMBL/GenBank/DDBJ whole genome shotgun (WGS) entry which is preliminary data.</text>
</comment>
<keyword evidence="6" id="KW-0966">Cell projection</keyword>
<organism evidence="6 7">
    <name type="scientific">Shewanella insulae</name>
    <dbReference type="NCBI Taxonomy" id="2681496"/>
    <lineage>
        <taxon>Bacteria</taxon>
        <taxon>Pseudomonadati</taxon>
        <taxon>Pseudomonadota</taxon>
        <taxon>Gammaproteobacteria</taxon>
        <taxon>Alteromonadales</taxon>
        <taxon>Shewanellaceae</taxon>
        <taxon>Shewanella</taxon>
    </lineage>
</organism>
<evidence type="ECO:0000313" key="7">
    <source>
        <dbReference type="Proteomes" id="UP000474778"/>
    </source>
</evidence>
<dbReference type="EMBL" id="WRPA01000010">
    <property type="protein sequence ID" value="MXR69425.1"/>
    <property type="molecule type" value="Genomic_DNA"/>
</dbReference>
<comment type="function">
    <text evidence="4">Required for formation of the rod structure in the basal body of the flagellar apparatus. Together with FliI and FliH, may constitute the export apparatus of flagellin.</text>
</comment>
<feature type="region of interest" description="Disordered" evidence="5">
    <location>
        <begin position="1"/>
        <end position="30"/>
    </location>
</feature>
<dbReference type="Proteomes" id="UP000474778">
    <property type="component" value="Unassembled WGS sequence"/>
</dbReference>
<dbReference type="Pfam" id="PF01312">
    <property type="entry name" value="Bac_export_2"/>
    <property type="match status" value="1"/>
</dbReference>
<keyword evidence="3" id="KW-1006">Bacterial flagellum protein export</keyword>
<comment type="similarity">
    <text evidence="1">Belongs to the type III secretion exporter family.</text>
</comment>
<dbReference type="SUPFAM" id="SSF160544">
    <property type="entry name" value="EscU C-terminal domain-like"/>
    <property type="match status" value="1"/>
</dbReference>
<proteinExistence type="inferred from homology"/>
<sequence length="122" mass="13839">MMSSYDDSPDKSHDNSNDNSNSNQHRPSQAAALRYDGKSAPQITAKGEDLVAEEIIAIAKEAGIYIHQDANLSNFLQKLEIGEEIPKELYLLIAELIAFVYMLDGKFPERWDNMHKRIMQEV</sequence>
<accession>A0A6L7HYR9</accession>
<protein>
    <recommendedName>
        <fullName evidence="2">Flagellar biosynthetic protein FlhB</fullName>
    </recommendedName>
</protein>
<keyword evidence="6" id="KW-0969">Cilium</keyword>
<evidence type="ECO:0000256" key="5">
    <source>
        <dbReference type="SAM" id="MobiDB-lite"/>
    </source>
</evidence>
<gene>
    <name evidence="6" type="ORF">GNT65_12210</name>
</gene>
<keyword evidence="7" id="KW-1185">Reference proteome</keyword>
<reference evidence="6 7" key="1">
    <citation type="submission" date="2019-12" db="EMBL/GenBank/DDBJ databases">
        <title>Shewanella insulae sp. nov., isolated from a tidal flat.</title>
        <authorList>
            <person name="Yoon J.-H."/>
        </authorList>
    </citation>
    <scope>NUCLEOTIDE SEQUENCE [LARGE SCALE GENOMIC DNA]</scope>
    <source>
        <strain evidence="6 7">JBTF-M18</strain>
    </source>
</reference>
<keyword evidence="3" id="KW-0653">Protein transport</keyword>
<name>A0A6L7HYR9_9GAMM</name>
<dbReference type="PANTHER" id="PTHR30531:SF12">
    <property type="entry name" value="FLAGELLAR BIOSYNTHETIC PROTEIN FLHB"/>
    <property type="match status" value="1"/>
</dbReference>